<organism evidence="1 2">
    <name type="scientific">Thermoproteus sp. AZ2</name>
    <dbReference type="NCBI Taxonomy" id="1609232"/>
    <lineage>
        <taxon>Archaea</taxon>
        <taxon>Thermoproteota</taxon>
        <taxon>Thermoprotei</taxon>
        <taxon>Thermoproteales</taxon>
        <taxon>Thermoproteaceae</taxon>
        <taxon>Thermoproteus</taxon>
    </lineage>
</organism>
<evidence type="ECO:0000313" key="2">
    <source>
        <dbReference type="Proteomes" id="UP000033636"/>
    </source>
</evidence>
<accession>A0ACC6UY21</accession>
<protein>
    <submittedName>
        <fullName evidence="1">ATP cone domain-containing protein</fullName>
    </submittedName>
</protein>
<comment type="caution">
    <text evidence="1">The sequence shown here is derived from an EMBL/GenBank/DDBJ whole genome shotgun (WGS) entry which is preliminary data.</text>
</comment>
<name>A0ACC6UY21_9CREN</name>
<reference evidence="1" key="1">
    <citation type="submission" date="2024-07" db="EMBL/GenBank/DDBJ databases">
        <title>Metagenome and Metagenome-Assembled Genomes of Archaea from a hot spring from the geothermal field of Los Azufres, Mexico.</title>
        <authorList>
            <person name="Marin-Paredes R."/>
            <person name="Martinez-Romero E."/>
            <person name="Servin-Garciduenas L.E."/>
        </authorList>
    </citation>
    <scope>NUCLEOTIDE SEQUENCE</scope>
</reference>
<dbReference type="Proteomes" id="UP000033636">
    <property type="component" value="Unassembled WGS sequence"/>
</dbReference>
<dbReference type="EMBL" id="JZWT02000001">
    <property type="protein sequence ID" value="MFB6489684.1"/>
    <property type="molecule type" value="Genomic_DNA"/>
</dbReference>
<proteinExistence type="predicted"/>
<evidence type="ECO:0000313" key="1">
    <source>
        <dbReference type="EMBL" id="MFB6489684.1"/>
    </source>
</evidence>
<sequence>MFGEGITVVKRDGSKEPFIYEKVVVSLLKAGADVAAARRIALRVICQIPGSEVDAKTLTRLILNELKAANPQWYHNWIVFDRAVKRRETEKEL</sequence>
<gene>
    <name evidence="1" type="ORF">TU35_000295</name>
</gene>